<dbReference type="PANTHER" id="PTHR43353:SF3">
    <property type="entry name" value="ALDEHYDE DEHYDROGENASE-RELATED"/>
    <property type="match status" value="1"/>
</dbReference>
<evidence type="ECO:0000256" key="1">
    <source>
        <dbReference type="ARBA" id="ARBA00009986"/>
    </source>
</evidence>
<dbReference type="GO" id="GO:0047533">
    <property type="term" value="F:2,5-dioxovalerate dehydrogenase (NADP+) activity"/>
    <property type="evidence" value="ECO:0007669"/>
    <property type="project" value="UniProtKB-EC"/>
</dbReference>
<comment type="similarity">
    <text evidence="1">Belongs to the aldehyde dehydrogenase family.</text>
</comment>
<protein>
    <recommendedName>
        <fullName evidence="5">2,5-dioxovalerate dehydrogenase</fullName>
        <ecNumber evidence="5">1.2.1.26</ecNumber>
    </recommendedName>
</protein>
<comment type="caution">
    <text evidence="7">The sequence shown here is derived from an EMBL/GenBank/DDBJ whole genome shotgun (WGS) entry which is preliminary data.</text>
</comment>
<dbReference type="Pfam" id="PF00171">
    <property type="entry name" value="Aldedh"/>
    <property type="match status" value="1"/>
</dbReference>
<dbReference type="Proteomes" id="UP000323426">
    <property type="component" value="Unassembled WGS sequence"/>
</dbReference>
<dbReference type="PANTHER" id="PTHR43353">
    <property type="entry name" value="SUCCINATE-SEMIALDEHYDE DEHYDROGENASE, MITOCHONDRIAL"/>
    <property type="match status" value="1"/>
</dbReference>
<proteinExistence type="inferred from homology"/>
<keyword evidence="2" id="KW-0560">Oxidoreductase</keyword>
<dbReference type="RefSeq" id="WP_150088081.1">
    <property type="nucleotide sequence ID" value="NZ_VWSF01000005.1"/>
</dbReference>
<comment type="catalytic activity">
    <reaction evidence="3">
        <text>2,5-dioxopentanoate + NAD(+) + H2O = 2-oxoglutarate + NADH + 2 H(+)</text>
        <dbReference type="Rhea" id="RHEA:47152"/>
        <dbReference type="ChEBI" id="CHEBI:15377"/>
        <dbReference type="ChEBI" id="CHEBI:15378"/>
        <dbReference type="ChEBI" id="CHEBI:16810"/>
        <dbReference type="ChEBI" id="CHEBI:57540"/>
        <dbReference type="ChEBI" id="CHEBI:57945"/>
        <dbReference type="ChEBI" id="CHEBI:58136"/>
    </reaction>
</comment>
<evidence type="ECO:0000256" key="4">
    <source>
        <dbReference type="ARBA" id="ARBA00051918"/>
    </source>
</evidence>
<dbReference type="Gene3D" id="3.40.605.10">
    <property type="entry name" value="Aldehyde Dehydrogenase, Chain A, domain 1"/>
    <property type="match status" value="1"/>
</dbReference>
<evidence type="ECO:0000259" key="6">
    <source>
        <dbReference type="Pfam" id="PF00171"/>
    </source>
</evidence>
<dbReference type="SUPFAM" id="SSF53720">
    <property type="entry name" value="ALDH-like"/>
    <property type="match status" value="1"/>
</dbReference>
<sequence>MTVTQNIKPKTFFGINPRTGQTLTQEFTESTTEEINNAVEQAEAAFDAYRAKTPQERAAFLEKIGEEIMGIGETLIKTCAEETGLPEARLTGERGRTVNQLKLFAELLREGSWVQAIIETAQPDRQPLPRPDTRSMQIPLGPIGVFGASNFPLAFSVAGGDTASALAAGCPVVAKAHPAHPATSQLVAEAILRAVAATNMPTGVFSVIQGPSVEVGITLVQHPLIKAIGFTGSFRGGKAIYDAAVRRPEPIPVYAEMGSTNPVFVLPGALQERKEALAQGLVNSITMGVGQFCTNPGLVISLASDDTNTFVTKAGEILTAVQPGTMLTPTIKNAYDQGVQKLSSVSNVQVIARGPATEDSCAGSAHLLKTDAATFVANPELAEEVFGPSSVVITADTKEQLLEIARNLHGHLTATIHGTPNDLEEYRELISVLERKVGRLLLNGYPTGVEVGHAMVHGGPYPATTDARSTSVGTAAINRYVRPVCYQDFPENLLPAALQNANPLNIWRKVNGAFSQKPVS</sequence>
<dbReference type="FunFam" id="3.40.605.10:FF:000037">
    <property type="entry name" value="NADP-dependent fatty aldehyde dehydrogenase"/>
    <property type="match status" value="1"/>
</dbReference>
<dbReference type="InterPro" id="IPR015590">
    <property type="entry name" value="Aldehyde_DH_dom"/>
</dbReference>
<organism evidence="7 8">
    <name type="scientific">Adhaeribacter rhizoryzae</name>
    <dbReference type="NCBI Taxonomy" id="2607907"/>
    <lineage>
        <taxon>Bacteria</taxon>
        <taxon>Pseudomonadati</taxon>
        <taxon>Bacteroidota</taxon>
        <taxon>Cytophagia</taxon>
        <taxon>Cytophagales</taxon>
        <taxon>Hymenobacteraceae</taxon>
        <taxon>Adhaeribacter</taxon>
    </lineage>
</organism>
<dbReference type="EMBL" id="VWSF01000005">
    <property type="protein sequence ID" value="KAA5547457.1"/>
    <property type="molecule type" value="Genomic_DNA"/>
</dbReference>
<dbReference type="CDD" id="cd07129">
    <property type="entry name" value="ALDH_KGSADH"/>
    <property type="match status" value="1"/>
</dbReference>
<accession>A0A5M6DIQ0</accession>
<evidence type="ECO:0000313" key="7">
    <source>
        <dbReference type="EMBL" id="KAA5547457.1"/>
    </source>
</evidence>
<gene>
    <name evidence="7" type="ORF">F0145_09020</name>
</gene>
<dbReference type="InterPro" id="IPR016163">
    <property type="entry name" value="Ald_DH_C"/>
</dbReference>
<dbReference type="AlphaFoldDB" id="A0A5M6DIQ0"/>
<dbReference type="InterPro" id="IPR050740">
    <property type="entry name" value="Aldehyde_DH_Superfamily"/>
</dbReference>
<evidence type="ECO:0000256" key="5">
    <source>
        <dbReference type="ARBA" id="ARBA00067023"/>
    </source>
</evidence>
<dbReference type="EC" id="1.2.1.26" evidence="5"/>
<reference evidence="7 8" key="1">
    <citation type="submission" date="2019-09" db="EMBL/GenBank/DDBJ databases">
        <title>Genome sequence and assembly of Adhaeribacter sp.</title>
        <authorList>
            <person name="Chhetri G."/>
        </authorList>
    </citation>
    <scope>NUCLEOTIDE SEQUENCE [LARGE SCALE GENOMIC DNA]</scope>
    <source>
        <strain evidence="7 8">DK36</strain>
    </source>
</reference>
<comment type="catalytic activity">
    <reaction evidence="4">
        <text>2,5-dioxopentanoate + NADP(+) + H2O = 2-oxoglutarate + NADPH + 2 H(+)</text>
        <dbReference type="Rhea" id="RHEA:11296"/>
        <dbReference type="ChEBI" id="CHEBI:15377"/>
        <dbReference type="ChEBI" id="CHEBI:15378"/>
        <dbReference type="ChEBI" id="CHEBI:16810"/>
        <dbReference type="ChEBI" id="CHEBI:57783"/>
        <dbReference type="ChEBI" id="CHEBI:58136"/>
        <dbReference type="ChEBI" id="CHEBI:58349"/>
        <dbReference type="EC" id="1.2.1.26"/>
    </reaction>
</comment>
<evidence type="ECO:0000256" key="2">
    <source>
        <dbReference type="ARBA" id="ARBA00023002"/>
    </source>
</evidence>
<feature type="domain" description="Aldehyde dehydrogenase" evidence="6">
    <location>
        <begin position="11"/>
        <end position="459"/>
    </location>
</feature>
<evidence type="ECO:0000256" key="3">
    <source>
        <dbReference type="ARBA" id="ARBA00050769"/>
    </source>
</evidence>
<dbReference type="InterPro" id="IPR044151">
    <property type="entry name" value="ALDH_KGSADH"/>
</dbReference>
<evidence type="ECO:0000313" key="8">
    <source>
        <dbReference type="Proteomes" id="UP000323426"/>
    </source>
</evidence>
<dbReference type="Gene3D" id="3.40.309.10">
    <property type="entry name" value="Aldehyde Dehydrogenase, Chain A, domain 2"/>
    <property type="match status" value="1"/>
</dbReference>
<name>A0A5M6DIQ0_9BACT</name>
<dbReference type="InterPro" id="IPR016161">
    <property type="entry name" value="Ald_DH/histidinol_DH"/>
</dbReference>
<keyword evidence="8" id="KW-1185">Reference proteome</keyword>
<dbReference type="InterPro" id="IPR016162">
    <property type="entry name" value="Ald_DH_N"/>
</dbReference>